<accession>A0A819YKZ2</accession>
<dbReference type="PANTHER" id="PTHR32046:SF11">
    <property type="entry name" value="IMMUNE-ASSOCIATED NUCLEOTIDE-BINDING PROTEIN 10-LIKE"/>
    <property type="match status" value="1"/>
</dbReference>
<evidence type="ECO:0000313" key="3">
    <source>
        <dbReference type="Proteomes" id="UP000663874"/>
    </source>
</evidence>
<dbReference type="PRINTS" id="PR00449">
    <property type="entry name" value="RASTRNSFRMNG"/>
</dbReference>
<evidence type="ECO:0008006" key="4">
    <source>
        <dbReference type="Google" id="ProtNLM"/>
    </source>
</evidence>
<organism evidence="2 3">
    <name type="scientific">Rotaria sordida</name>
    <dbReference type="NCBI Taxonomy" id="392033"/>
    <lineage>
        <taxon>Eukaryota</taxon>
        <taxon>Metazoa</taxon>
        <taxon>Spiralia</taxon>
        <taxon>Gnathifera</taxon>
        <taxon>Rotifera</taxon>
        <taxon>Eurotatoria</taxon>
        <taxon>Bdelloidea</taxon>
        <taxon>Philodinida</taxon>
        <taxon>Philodinidae</taxon>
        <taxon>Rotaria</taxon>
    </lineage>
</organism>
<dbReference type="InterPro" id="IPR027417">
    <property type="entry name" value="P-loop_NTPase"/>
</dbReference>
<evidence type="ECO:0000256" key="1">
    <source>
        <dbReference type="SAM" id="MobiDB-lite"/>
    </source>
</evidence>
<dbReference type="InterPro" id="IPR025662">
    <property type="entry name" value="Sigma_54_int_dom_ATP-bd_1"/>
</dbReference>
<dbReference type="PANTHER" id="PTHR32046">
    <property type="entry name" value="G DOMAIN-CONTAINING PROTEIN"/>
    <property type="match status" value="1"/>
</dbReference>
<dbReference type="EMBL" id="CAJOBE010013022">
    <property type="protein sequence ID" value="CAF4158556.1"/>
    <property type="molecule type" value="Genomic_DNA"/>
</dbReference>
<feature type="compositionally biased region" description="Polar residues" evidence="1">
    <location>
        <begin position="11"/>
        <end position="28"/>
    </location>
</feature>
<feature type="region of interest" description="Disordered" evidence="1">
    <location>
        <begin position="8"/>
        <end position="40"/>
    </location>
</feature>
<dbReference type="PROSITE" id="PS00675">
    <property type="entry name" value="SIGMA54_INTERACT_1"/>
    <property type="match status" value="1"/>
</dbReference>
<gene>
    <name evidence="2" type="ORF">FNK824_LOCUS34065</name>
</gene>
<dbReference type="SUPFAM" id="SSF52540">
    <property type="entry name" value="P-loop containing nucleoside triphosphate hydrolases"/>
    <property type="match status" value="1"/>
</dbReference>
<dbReference type="AlphaFoldDB" id="A0A819YKZ2"/>
<reference evidence="2" key="1">
    <citation type="submission" date="2021-02" db="EMBL/GenBank/DDBJ databases">
        <authorList>
            <person name="Nowell W R."/>
        </authorList>
    </citation>
    <scope>NUCLEOTIDE SEQUENCE</scope>
</reference>
<evidence type="ECO:0000313" key="2">
    <source>
        <dbReference type="EMBL" id="CAF4158556.1"/>
    </source>
</evidence>
<sequence length="126" mass="13857">MDDMVILPSNEIDQSGNHSNQKLSSQVSVPEASPTLPLSPPLLLPNDNTINILLIGETGVGKSTFINAFANYLTFHSFEQAESNEPIVIIPVSFIMTIGDNFEERKIKFGEIDSFNNENFNTLGQS</sequence>
<proteinExistence type="predicted"/>
<protein>
    <recommendedName>
        <fullName evidence="4">G domain-containing protein</fullName>
    </recommendedName>
</protein>
<feature type="non-terminal residue" evidence="2">
    <location>
        <position position="126"/>
    </location>
</feature>
<dbReference type="Gene3D" id="3.40.50.300">
    <property type="entry name" value="P-loop containing nucleotide triphosphate hydrolases"/>
    <property type="match status" value="1"/>
</dbReference>
<comment type="caution">
    <text evidence="2">The sequence shown here is derived from an EMBL/GenBank/DDBJ whole genome shotgun (WGS) entry which is preliminary data.</text>
</comment>
<name>A0A819YKZ2_9BILA</name>
<dbReference type="Proteomes" id="UP000663874">
    <property type="component" value="Unassembled WGS sequence"/>
</dbReference>